<dbReference type="Ensembl" id="ENSXETT00000119991">
    <property type="protein sequence ID" value="ENSXETP00000103811"/>
    <property type="gene ID" value="ENSXETG00000045810"/>
</dbReference>
<dbReference type="AGR" id="Xenbase:XB-GENE-5765041"/>
<evidence type="ECO:0000256" key="3">
    <source>
        <dbReference type="ARBA" id="ARBA00010459"/>
    </source>
</evidence>
<evidence type="ECO:0000256" key="8">
    <source>
        <dbReference type="ARBA" id="ARBA00023242"/>
    </source>
</evidence>
<dbReference type="Pfam" id="PF01124">
    <property type="entry name" value="MAPEG"/>
    <property type="match status" value="1"/>
</dbReference>
<dbReference type="AlphaFoldDB" id="A0A803J7H0"/>
<dbReference type="GO" id="GO:0005789">
    <property type="term" value="C:endoplasmic reticulum membrane"/>
    <property type="evidence" value="ECO:0007669"/>
    <property type="project" value="UniProtKB-SubCell"/>
</dbReference>
<dbReference type="SUPFAM" id="SSF161084">
    <property type="entry name" value="MAPEG domain-like"/>
    <property type="match status" value="1"/>
</dbReference>
<dbReference type="InterPro" id="IPR050997">
    <property type="entry name" value="MAPEG"/>
</dbReference>
<dbReference type="GO" id="GO:0005635">
    <property type="term" value="C:nuclear envelope"/>
    <property type="evidence" value="ECO:0000318"/>
    <property type="project" value="GO_Central"/>
</dbReference>
<accession>A0A803J7H0</accession>
<evidence type="ECO:0000256" key="6">
    <source>
        <dbReference type="ARBA" id="ARBA00022989"/>
    </source>
</evidence>
<dbReference type="Reactome" id="R-XTR-2142688">
    <property type="pathway name" value="Synthesis of 5-eicosatetraenoic acids"/>
</dbReference>
<name>A0A803J7H0_XENTR</name>
<evidence type="ECO:0000256" key="9">
    <source>
        <dbReference type="SAM" id="Phobius"/>
    </source>
</evidence>
<dbReference type="GeneTree" id="ENSGT00940000160738"/>
<keyword evidence="4 9" id="KW-0812">Transmembrane</keyword>
<evidence type="ECO:0000256" key="5">
    <source>
        <dbReference type="ARBA" id="ARBA00022751"/>
    </source>
</evidence>
<dbReference type="InterPro" id="IPR018295">
    <property type="entry name" value="FLAP/GST2/LTC4S_CS"/>
</dbReference>
<sequence>MMRDQVAFLAFVTLAAVLEQAYFSMQVIWARRKYKISPPSTSGHPGFERVFRAQLNCSEYFSLFISVLWVSGLFFHQGAASVLGLLYLYTRYAYFHGYAESAQGRLKPMYASAAILWILIGLSSVGLLDYLLSAYLGVGILKHFGQLFF</sequence>
<dbReference type="FunFam" id="1.20.120.550:FF:000003">
    <property type="entry name" value="Leukotriene C4 synthase"/>
    <property type="match status" value="1"/>
</dbReference>
<dbReference type="Xenbase" id="XB-GENE-5765041">
    <property type="gene designation" value="ltc4s"/>
</dbReference>
<protein>
    <submittedName>
        <fullName evidence="10 12">Leukotriene C4 synthase</fullName>
    </submittedName>
</protein>
<keyword evidence="6 9" id="KW-1133">Transmembrane helix</keyword>
<dbReference type="PANTHER" id="PTHR10250:SF4">
    <property type="entry name" value="LEUKOTRIENE C4 SYNTHASE"/>
    <property type="match status" value="1"/>
</dbReference>
<evidence type="ECO:0000313" key="11">
    <source>
        <dbReference type="Proteomes" id="UP000008143"/>
    </source>
</evidence>
<comment type="subcellular location">
    <subcellularLocation>
        <location evidence="2">Endoplasmic reticulum membrane</location>
        <topology evidence="2">Multi-pass membrane protein</topology>
    </subcellularLocation>
    <subcellularLocation>
        <location evidence="1">Nucleus membrane</location>
        <topology evidence="1">Multi-pass membrane protein</topology>
    </subcellularLocation>
</comment>
<reference evidence="10" key="1">
    <citation type="journal article" date="2010" name="Science">
        <title>The genome of the Western clawed frog Xenopus tropicalis.</title>
        <authorList>
            <person name="Hellsten U."/>
            <person name="Harland R.M."/>
            <person name="Gilchrist M.J."/>
            <person name="Hendrix D."/>
            <person name="Jurka J."/>
            <person name="Kapitonov V."/>
            <person name="Ovcharenko I."/>
            <person name="Putnam N.H."/>
            <person name="Shu S."/>
            <person name="Taher L."/>
            <person name="Blitz I.L."/>
            <person name="Blumberg B."/>
            <person name="Dichmann D.S."/>
            <person name="Dubchak I."/>
            <person name="Amaya E."/>
            <person name="Detter J.C."/>
            <person name="Fletcher R."/>
            <person name="Gerhard D.S."/>
            <person name="Goodstein D."/>
            <person name="Graves T."/>
            <person name="Grigoriev I.V."/>
            <person name="Grimwood J."/>
            <person name="Kawashima T."/>
            <person name="Lindquist E."/>
            <person name="Lucas S.M."/>
            <person name="Mead P.E."/>
            <person name="Mitros T."/>
            <person name="Ogino H."/>
            <person name="Ohta Y."/>
            <person name="Poliakov A.V."/>
            <person name="Pollet N."/>
            <person name="Robert J."/>
            <person name="Salamov A."/>
            <person name="Sater A.K."/>
            <person name="Schmutz J."/>
            <person name="Terry A."/>
            <person name="Vize P.D."/>
            <person name="Warren W.C."/>
            <person name="Wells D."/>
            <person name="Wills A."/>
            <person name="Wilson R.K."/>
            <person name="Zimmerman L.B."/>
            <person name="Zorn A.M."/>
            <person name="Grainger R."/>
            <person name="Grammer T."/>
            <person name="Khokha M.K."/>
            <person name="Richardson P.M."/>
            <person name="Rokhsar D.S."/>
        </authorList>
    </citation>
    <scope>NUCLEOTIDE SEQUENCE [LARGE SCALE GENOMIC DNA]</scope>
    <source>
        <strain evidence="10">Nigerian</strain>
    </source>
</reference>
<dbReference type="Reactome" id="R-XTR-9026762">
    <property type="pathway name" value="Biosynthesis of maresin conjugates in tissue regeneration (MCTR)"/>
</dbReference>
<dbReference type="InterPro" id="IPR023352">
    <property type="entry name" value="MAPEG-like_dom_sf"/>
</dbReference>
<keyword evidence="5" id="KW-0434">Leukotriene biosynthesis</keyword>
<dbReference type="Reactome" id="R-XTR-2142700">
    <property type="pathway name" value="Biosynthesis of Lipoxins (LX)"/>
</dbReference>
<keyword evidence="7 9" id="KW-0472">Membrane</keyword>
<dbReference type="OrthoDB" id="410651at2759"/>
<evidence type="ECO:0000313" key="10">
    <source>
        <dbReference type="Ensembl" id="ENSXETP00000103811"/>
    </source>
</evidence>
<dbReference type="RefSeq" id="XP_031754529.1">
    <property type="nucleotide sequence ID" value="XM_031898669.1"/>
</dbReference>
<dbReference type="GO" id="GO:0005783">
    <property type="term" value="C:endoplasmic reticulum"/>
    <property type="evidence" value="ECO:0000318"/>
    <property type="project" value="GO_Central"/>
</dbReference>
<dbReference type="GO" id="GO:0004464">
    <property type="term" value="F:leukotriene-C4 synthase activity"/>
    <property type="evidence" value="ECO:0000318"/>
    <property type="project" value="GO_Central"/>
</dbReference>
<dbReference type="Ensembl" id="ENSXETT00000119172">
    <property type="protein sequence ID" value="ENSXETP00000104734"/>
    <property type="gene ID" value="ENSXETG00000045810"/>
</dbReference>
<keyword evidence="11" id="KW-1185">Reference proteome</keyword>
<dbReference type="GO" id="GO:0008047">
    <property type="term" value="F:enzyme activator activity"/>
    <property type="evidence" value="ECO:0007669"/>
    <property type="project" value="InterPro"/>
</dbReference>
<dbReference type="OMA" id="AYFSMQV"/>
<evidence type="ECO:0000256" key="4">
    <source>
        <dbReference type="ARBA" id="ARBA00022692"/>
    </source>
</evidence>
<dbReference type="Reactome" id="R-XTR-2142691">
    <property type="pathway name" value="Synthesis of Leukotrienes (LT) and Eoxins (EX)"/>
</dbReference>
<evidence type="ECO:0000313" key="12">
    <source>
        <dbReference type="RefSeq" id="XP_031754529.1"/>
    </source>
</evidence>
<dbReference type="PROSITE" id="PS01297">
    <property type="entry name" value="FLAP_GST2_LTC4S"/>
    <property type="match status" value="1"/>
</dbReference>
<dbReference type="Gene3D" id="1.20.120.550">
    <property type="entry name" value="Membrane associated eicosanoid/glutathione metabolism-like domain"/>
    <property type="match status" value="1"/>
</dbReference>
<dbReference type="InterPro" id="IPR001129">
    <property type="entry name" value="Membr-assoc_MAPEG"/>
</dbReference>
<feature type="transmembrane region" description="Helical" evidence="9">
    <location>
        <begin position="110"/>
        <end position="132"/>
    </location>
</feature>
<comment type="similarity">
    <text evidence="3">Belongs to the MAPEG family.</text>
</comment>
<gene>
    <name evidence="13" type="primary">ltc4s</name>
    <name evidence="10 12" type="synonym">ltc4s.1</name>
</gene>
<organism evidence="10">
    <name type="scientific">Xenopus tropicalis</name>
    <name type="common">Western clawed frog</name>
    <name type="synonym">Silurana tropicalis</name>
    <dbReference type="NCBI Taxonomy" id="8364"/>
    <lineage>
        <taxon>Eukaryota</taxon>
        <taxon>Metazoa</taxon>
        <taxon>Chordata</taxon>
        <taxon>Craniata</taxon>
        <taxon>Vertebrata</taxon>
        <taxon>Euteleostomi</taxon>
        <taxon>Amphibia</taxon>
        <taxon>Batrachia</taxon>
        <taxon>Anura</taxon>
        <taxon>Pipoidea</taxon>
        <taxon>Pipidae</taxon>
        <taxon>Xenopodinae</taxon>
        <taxon>Xenopus</taxon>
        <taxon>Silurana</taxon>
    </lineage>
</organism>
<dbReference type="GO" id="GO:0004364">
    <property type="term" value="F:glutathione transferase activity"/>
    <property type="evidence" value="ECO:0000318"/>
    <property type="project" value="GO_Central"/>
</dbReference>
<dbReference type="Ensembl" id="ENSXETT00000118072">
    <property type="protein sequence ID" value="ENSXETP00000110215"/>
    <property type="gene ID" value="ENSXETG00000045810"/>
</dbReference>
<evidence type="ECO:0000256" key="7">
    <source>
        <dbReference type="ARBA" id="ARBA00023136"/>
    </source>
</evidence>
<dbReference type="GO" id="GO:0004602">
    <property type="term" value="F:glutathione peroxidase activity"/>
    <property type="evidence" value="ECO:0000318"/>
    <property type="project" value="GO_Central"/>
</dbReference>
<evidence type="ECO:0000256" key="1">
    <source>
        <dbReference type="ARBA" id="ARBA00004232"/>
    </source>
</evidence>
<dbReference type="Proteomes" id="UP000008143">
    <property type="component" value="Chromosome 3"/>
</dbReference>
<reference evidence="12" key="3">
    <citation type="submission" date="2025-04" db="UniProtKB">
        <authorList>
            <consortium name="RefSeq"/>
        </authorList>
    </citation>
    <scope>IDENTIFICATION</scope>
    <source>
        <strain evidence="12">Nigerian</strain>
        <tissue evidence="12">Liver and blood</tissue>
    </source>
</reference>
<reference evidence="10" key="2">
    <citation type="submission" date="2021-03" db="UniProtKB">
        <authorList>
            <consortium name="Ensembl"/>
        </authorList>
    </citation>
    <scope>IDENTIFICATION</scope>
</reference>
<dbReference type="Reactome" id="R-XTR-9026766">
    <property type="pathway name" value="Biosynthesis of protectin and resolvin conjugates in tissue regeneration (PCTR and RCTR)"/>
</dbReference>
<keyword evidence="8" id="KW-0539">Nucleus</keyword>
<feature type="transmembrane region" description="Helical" evidence="9">
    <location>
        <begin position="60"/>
        <end position="89"/>
    </location>
</feature>
<dbReference type="GO" id="GO:0031965">
    <property type="term" value="C:nuclear membrane"/>
    <property type="evidence" value="ECO:0007669"/>
    <property type="project" value="UniProtKB-SubCell"/>
</dbReference>
<dbReference type="PANTHER" id="PTHR10250">
    <property type="entry name" value="MICROSOMAL GLUTATHIONE S-TRANSFERASE"/>
    <property type="match status" value="1"/>
</dbReference>
<evidence type="ECO:0000313" key="13">
    <source>
        <dbReference type="Xenbase" id="XB-GENE-5765041"/>
    </source>
</evidence>
<evidence type="ECO:0000256" key="2">
    <source>
        <dbReference type="ARBA" id="ARBA00004477"/>
    </source>
</evidence>
<dbReference type="KEGG" id="xtr:100379825"/>
<proteinExistence type="inferred from homology"/>
<dbReference type="GO" id="GO:0019370">
    <property type="term" value="P:leukotriene biosynthetic process"/>
    <property type="evidence" value="ECO:0000318"/>
    <property type="project" value="GO_Central"/>
</dbReference>